<evidence type="ECO:0000313" key="2">
    <source>
        <dbReference type="EMBL" id="GJU03336.1"/>
    </source>
</evidence>
<feature type="compositionally biased region" description="Basic and acidic residues" evidence="1">
    <location>
        <begin position="78"/>
        <end position="87"/>
    </location>
</feature>
<name>A0ABQ5IU05_9ASTR</name>
<comment type="caution">
    <text evidence="2">The sequence shown here is derived from an EMBL/GenBank/DDBJ whole genome shotgun (WGS) entry which is preliminary data.</text>
</comment>
<protein>
    <submittedName>
        <fullName evidence="2">Uncharacterized protein</fullName>
    </submittedName>
</protein>
<sequence>MSPLARASRAKFHWGIAFAIGRKHFTDPETKLRMKHTNRRFRILKGLYPRRIEEKLTKKQQEGNMNGWLIEDEDEPLEHEASEKGVDSDLESTTSSKPKLKKIAKADPDRASRNCPYCSK</sequence>
<evidence type="ECO:0000256" key="1">
    <source>
        <dbReference type="SAM" id="MobiDB-lite"/>
    </source>
</evidence>
<proteinExistence type="predicted"/>
<keyword evidence="3" id="KW-1185">Reference proteome</keyword>
<feature type="region of interest" description="Disordered" evidence="1">
    <location>
        <begin position="63"/>
        <end position="120"/>
    </location>
</feature>
<dbReference type="EMBL" id="BQNB010021142">
    <property type="protein sequence ID" value="GJU03336.1"/>
    <property type="molecule type" value="Genomic_DNA"/>
</dbReference>
<accession>A0ABQ5IU05</accession>
<organism evidence="2 3">
    <name type="scientific">Tanacetum coccineum</name>
    <dbReference type="NCBI Taxonomy" id="301880"/>
    <lineage>
        <taxon>Eukaryota</taxon>
        <taxon>Viridiplantae</taxon>
        <taxon>Streptophyta</taxon>
        <taxon>Embryophyta</taxon>
        <taxon>Tracheophyta</taxon>
        <taxon>Spermatophyta</taxon>
        <taxon>Magnoliopsida</taxon>
        <taxon>eudicotyledons</taxon>
        <taxon>Gunneridae</taxon>
        <taxon>Pentapetalae</taxon>
        <taxon>asterids</taxon>
        <taxon>campanulids</taxon>
        <taxon>Asterales</taxon>
        <taxon>Asteraceae</taxon>
        <taxon>Asteroideae</taxon>
        <taxon>Anthemideae</taxon>
        <taxon>Anthemidinae</taxon>
        <taxon>Tanacetum</taxon>
    </lineage>
</organism>
<reference evidence="2" key="2">
    <citation type="submission" date="2022-01" db="EMBL/GenBank/DDBJ databases">
        <authorList>
            <person name="Yamashiro T."/>
            <person name="Shiraishi A."/>
            <person name="Satake H."/>
            <person name="Nakayama K."/>
        </authorList>
    </citation>
    <scope>NUCLEOTIDE SEQUENCE</scope>
</reference>
<dbReference type="Proteomes" id="UP001151760">
    <property type="component" value="Unassembled WGS sequence"/>
</dbReference>
<evidence type="ECO:0000313" key="3">
    <source>
        <dbReference type="Proteomes" id="UP001151760"/>
    </source>
</evidence>
<gene>
    <name evidence="2" type="ORF">Tco_1113674</name>
</gene>
<reference evidence="2" key="1">
    <citation type="journal article" date="2022" name="Int. J. Mol. Sci.">
        <title>Draft Genome of Tanacetum Coccineum: Genomic Comparison of Closely Related Tanacetum-Family Plants.</title>
        <authorList>
            <person name="Yamashiro T."/>
            <person name="Shiraishi A."/>
            <person name="Nakayama K."/>
            <person name="Satake H."/>
        </authorList>
    </citation>
    <scope>NUCLEOTIDE SEQUENCE</scope>
</reference>